<dbReference type="AlphaFoldDB" id="A0AAV7PN27"/>
<reference evidence="2" key="1">
    <citation type="journal article" date="2022" name="bioRxiv">
        <title>Sequencing and chromosome-scale assembly of the giantPleurodeles waltlgenome.</title>
        <authorList>
            <person name="Brown T."/>
            <person name="Elewa A."/>
            <person name="Iarovenko S."/>
            <person name="Subramanian E."/>
            <person name="Araus A.J."/>
            <person name="Petzold A."/>
            <person name="Susuki M."/>
            <person name="Suzuki K.-i.T."/>
            <person name="Hayashi T."/>
            <person name="Toyoda A."/>
            <person name="Oliveira C."/>
            <person name="Osipova E."/>
            <person name="Leigh N.D."/>
            <person name="Simon A."/>
            <person name="Yun M.H."/>
        </authorList>
    </citation>
    <scope>NUCLEOTIDE SEQUENCE</scope>
    <source>
        <strain evidence="2">20211129_DDA</strain>
        <tissue evidence="2">Liver</tissue>
    </source>
</reference>
<proteinExistence type="predicted"/>
<comment type="caution">
    <text evidence="2">The sequence shown here is derived from an EMBL/GenBank/DDBJ whole genome shotgun (WGS) entry which is preliminary data.</text>
</comment>
<evidence type="ECO:0000313" key="2">
    <source>
        <dbReference type="EMBL" id="KAJ1128827.1"/>
    </source>
</evidence>
<name>A0AAV7PN27_PLEWA</name>
<dbReference type="EMBL" id="JANPWB010000011">
    <property type="protein sequence ID" value="KAJ1128827.1"/>
    <property type="molecule type" value="Genomic_DNA"/>
</dbReference>
<gene>
    <name evidence="2" type="ORF">NDU88_007201</name>
</gene>
<sequence length="198" mass="20511">MRTLGVYGRWGTHCRKQWEDLRRWARKMEEAQLGMASQRGRGACRTLTPPDVPHTGSGLSGAGWALEAITAATREVVRTQASTSATQSTATVVSAATAGLSGSREPAITTDSVPAPAAKVKGKEAPPAVKGKEAPPAVKGKEAPPAVKGNEAPPSVKGKEAPSAVKGKSKEAPPTVKDKGKEAPQAGKGKGQEAWCRD</sequence>
<keyword evidence="3" id="KW-1185">Reference proteome</keyword>
<evidence type="ECO:0000313" key="3">
    <source>
        <dbReference type="Proteomes" id="UP001066276"/>
    </source>
</evidence>
<dbReference type="Proteomes" id="UP001066276">
    <property type="component" value="Chromosome 7"/>
</dbReference>
<feature type="compositionally biased region" description="Basic and acidic residues" evidence="1">
    <location>
        <begin position="168"/>
        <end position="182"/>
    </location>
</feature>
<accession>A0AAV7PN27</accession>
<evidence type="ECO:0000256" key="1">
    <source>
        <dbReference type="SAM" id="MobiDB-lite"/>
    </source>
</evidence>
<protein>
    <submittedName>
        <fullName evidence="2">Uncharacterized protein</fullName>
    </submittedName>
</protein>
<organism evidence="2 3">
    <name type="scientific">Pleurodeles waltl</name>
    <name type="common">Iberian ribbed newt</name>
    <dbReference type="NCBI Taxonomy" id="8319"/>
    <lineage>
        <taxon>Eukaryota</taxon>
        <taxon>Metazoa</taxon>
        <taxon>Chordata</taxon>
        <taxon>Craniata</taxon>
        <taxon>Vertebrata</taxon>
        <taxon>Euteleostomi</taxon>
        <taxon>Amphibia</taxon>
        <taxon>Batrachia</taxon>
        <taxon>Caudata</taxon>
        <taxon>Salamandroidea</taxon>
        <taxon>Salamandridae</taxon>
        <taxon>Pleurodelinae</taxon>
        <taxon>Pleurodeles</taxon>
    </lineage>
</organism>
<feature type="region of interest" description="Disordered" evidence="1">
    <location>
        <begin position="98"/>
        <end position="198"/>
    </location>
</feature>